<proteinExistence type="predicted"/>
<dbReference type="KEGG" id="paun:MJA45_14940"/>
<dbReference type="Pfam" id="PF18952">
    <property type="entry name" value="DUF5696"/>
    <property type="match status" value="1"/>
</dbReference>
<evidence type="ECO:0000313" key="2">
    <source>
        <dbReference type="EMBL" id="WNQ08946.1"/>
    </source>
</evidence>
<sequence length="753" mass="83319">MSLKRKLLSWAGVTAITAGAILYGWLHSGGQNGALVPEAKAKVSIPSNLKPAVSTKGDLPNEADFQLIAESSLLRLYADPNTGHFKVEDKRDGHLLRSYPNPEEWARETITGTWRSHLRSPILLETVDLTRKAAKPEVKVNSLLSLNGGITNWKKIDGGFALTFVLPSIEMMVPVEVRLKEDYVETKVLDEGIEEGKDSLLNMKLYPFLGSAQPGEQEGYLLLPDGSGALYRFKENLTNDKTVFREAIYGSDMAFQSVFTNRQTIAMPVYGIKSGGSGVLAVADKGAEFGYIFAAPSGVYSRYAWATVEHDYRLQYFQPTSQDQKQGFQTYSKIRFDGDRSVRYYVLPGSQSDYAGMAAKYREYLLAEQGLKQPSGESSSLPLFVDLVGGDVEKGFLTNRYITGTTTEEAKKLVDRLHGQGIPQLVVTYKGWQSKGLSTLGFGTTTDGRLGGNEGMKSFAAYARSKGDSVLLEADYTLNNDNKGFKPKQQGMQNQAGTVLDFRNMRTDNSITLVSPLISQSKLKEALPKIAALGVNGLQLDGIGQTLFSDYNPRYRADRDKAAAIQSSMVEEAGSQLDLVTLLRGNAYAWKNTGAVRSLPNDYSYDLFMDEAVPFAQIVLHGVLPYTLNWGNTRDEYRKDFLRAIEYGAAPSFLVMNAKTETMKKAFTVWQYSLNYEEWEKTIVEEYNRFASTLGDVQNQYITGHRTVAVNVKETAYAKGKRVLVNYNTTPVTVEGREIPAQDFIVIEGGGKG</sequence>
<dbReference type="RefSeq" id="WP_315602713.1">
    <property type="nucleotide sequence ID" value="NZ_CP130318.1"/>
</dbReference>
<keyword evidence="3" id="KW-1185">Reference proteome</keyword>
<protein>
    <submittedName>
        <fullName evidence="2">DUF5696 domain-containing protein</fullName>
    </submittedName>
</protein>
<feature type="transmembrane region" description="Helical" evidence="1">
    <location>
        <begin position="7"/>
        <end position="26"/>
    </location>
</feature>
<accession>A0AA96L8F5</accession>
<gene>
    <name evidence="2" type="ORF">MJA45_14940</name>
</gene>
<dbReference type="Proteomes" id="UP001305702">
    <property type="component" value="Chromosome"/>
</dbReference>
<reference evidence="2 3" key="1">
    <citation type="submission" date="2022-02" db="EMBL/GenBank/DDBJ databases">
        <title>Paenibacillus sp. MBLB1776 Whole Genome Shotgun Sequencing.</title>
        <authorList>
            <person name="Hwang C.Y."/>
            <person name="Cho E.-S."/>
            <person name="Seo M.-J."/>
        </authorList>
    </citation>
    <scope>NUCLEOTIDE SEQUENCE [LARGE SCALE GENOMIC DNA]</scope>
    <source>
        <strain evidence="2 3">MBLB1776</strain>
    </source>
</reference>
<keyword evidence="1" id="KW-1133">Transmembrane helix</keyword>
<evidence type="ECO:0000256" key="1">
    <source>
        <dbReference type="SAM" id="Phobius"/>
    </source>
</evidence>
<dbReference type="EMBL" id="CP130318">
    <property type="protein sequence ID" value="WNQ08946.1"/>
    <property type="molecule type" value="Genomic_DNA"/>
</dbReference>
<keyword evidence="1" id="KW-0812">Transmembrane</keyword>
<dbReference type="AlphaFoldDB" id="A0AA96L8F5"/>
<name>A0AA96L8F5_9BACL</name>
<dbReference type="InterPro" id="IPR043751">
    <property type="entry name" value="DUF5696"/>
</dbReference>
<evidence type="ECO:0000313" key="3">
    <source>
        <dbReference type="Proteomes" id="UP001305702"/>
    </source>
</evidence>
<keyword evidence="1" id="KW-0472">Membrane</keyword>
<organism evidence="2 3">
    <name type="scientific">Paenibacillus aurantius</name>
    <dbReference type="NCBI Taxonomy" id="2918900"/>
    <lineage>
        <taxon>Bacteria</taxon>
        <taxon>Bacillati</taxon>
        <taxon>Bacillota</taxon>
        <taxon>Bacilli</taxon>
        <taxon>Bacillales</taxon>
        <taxon>Paenibacillaceae</taxon>
        <taxon>Paenibacillus</taxon>
    </lineage>
</organism>